<dbReference type="NCBIfam" id="TIGR04379">
    <property type="entry name" value="myo_inos_iolE"/>
    <property type="match status" value="1"/>
</dbReference>
<reference evidence="2" key="1">
    <citation type="submission" date="2023-01" db="EMBL/GenBank/DDBJ databases">
        <title>The genome sequence of Kordiimonadaceae bacterium 6D33.</title>
        <authorList>
            <person name="Liu Y."/>
        </authorList>
    </citation>
    <scope>NUCLEOTIDE SEQUENCE</scope>
    <source>
        <strain evidence="2">6D33</strain>
    </source>
</reference>
<dbReference type="EMBL" id="CP116805">
    <property type="protein sequence ID" value="WCL53290.1"/>
    <property type="molecule type" value="Genomic_DNA"/>
</dbReference>
<evidence type="ECO:0000259" key="1">
    <source>
        <dbReference type="Pfam" id="PF01261"/>
    </source>
</evidence>
<sequence length="298" mass="31931">MANKVTFGTNPIAWSNDDKRELGGATPLEVCLSEAARAGYSGIELGHKFPRQADVLRPILDRHGLSLISGWYSSELLLRSVADEKASLEAHLSLLADMGCKVVVWAETTNCIHGREDVALGARPVIAEGDWNRFCDSLSAMGEHVAARGLTLAYHHHMGTVIETEAEIDRMMAGTSDKVGLLLDTGHLTYAGGSPLGVAKRHAARIAHVHCKDVRAGVLAAAKAGDWSFLKAVTEGVFTVPGDGMVDYPPVMDVLKSAGYEGWLVVEAEQDPAKANPLEYARKGYQALVKYAKDAGLA</sequence>
<evidence type="ECO:0000313" key="2">
    <source>
        <dbReference type="EMBL" id="WCL53290.1"/>
    </source>
</evidence>
<dbReference type="Gene3D" id="3.20.20.150">
    <property type="entry name" value="Divalent-metal-dependent TIM barrel enzymes"/>
    <property type="match status" value="1"/>
</dbReference>
<organism evidence="2 3">
    <name type="scientific">Gimibacter soli</name>
    <dbReference type="NCBI Taxonomy" id="3024400"/>
    <lineage>
        <taxon>Bacteria</taxon>
        <taxon>Pseudomonadati</taxon>
        <taxon>Pseudomonadota</taxon>
        <taxon>Alphaproteobacteria</taxon>
        <taxon>Kordiimonadales</taxon>
        <taxon>Temperatibacteraceae</taxon>
        <taxon>Gimibacter</taxon>
    </lineage>
</organism>
<keyword evidence="3" id="KW-1185">Reference proteome</keyword>
<dbReference type="SUPFAM" id="SSF51658">
    <property type="entry name" value="Xylose isomerase-like"/>
    <property type="match status" value="1"/>
</dbReference>
<protein>
    <submittedName>
        <fullName evidence="2">Myo-inosose-2 dehydratase</fullName>
        <ecNumber evidence="2">4.2.1.44</ecNumber>
    </submittedName>
</protein>
<dbReference type="PANTHER" id="PTHR12110">
    <property type="entry name" value="HYDROXYPYRUVATE ISOMERASE"/>
    <property type="match status" value="1"/>
</dbReference>
<dbReference type="InterPro" id="IPR050312">
    <property type="entry name" value="IolE/XylAMocC-like"/>
</dbReference>
<dbReference type="AlphaFoldDB" id="A0AAE9XQZ4"/>
<dbReference type="InterPro" id="IPR036237">
    <property type="entry name" value="Xyl_isomerase-like_sf"/>
</dbReference>
<dbReference type="KEGG" id="gso:PH603_12160"/>
<dbReference type="GO" id="GO:0050114">
    <property type="term" value="F:myo-inosose-2 dehydratase activity"/>
    <property type="evidence" value="ECO:0007669"/>
    <property type="project" value="UniProtKB-EC"/>
</dbReference>
<name>A0AAE9XQZ4_9PROT</name>
<feature type="domain" description="Xylose isomerase-like TIM barrel" evidence="1">
    <location>
        <begin position="33"/>
        <end position="288"/>
    </location>
</feature>
<dbReference type="InterPro" id="IPR013022">
    <property type="entry name" value="Xyl_isomerase-like_TIM-brl"/>
</dbReference>
<dbReference type="InterPro" id="IPR030823">
    <property type="entry name" value="IolE/MocC"/>
</dbReference>
<keyword evidence="2" id="KW-0456">Lyase</keyword>
<gene>
    <name evidence="2" type="primary">iolE</name>
    <name evidence="2" type="ORF">PH603_12160</name>
</gene>
<dbReference type="EC" id="4.2.1.44" evidence="2"/>
<dbReference type="Pfam" id="PF01261">
    <property type="entry name" value="AP_endonuc_2"/>
    <property type="match status" value="1"/>
</dbReference>
<dbReference type="RefSeq" id="WP_289502802.1">
    <property type="nucleotide sequence ID" value="NZ_CP116805.1"/>
</dbReference>
<dbReference type="Proteomes" id="UP001217500">
    <property type="component" value="Chromosome"/>
</dbReference>
<evidence type="ECO:0000313" key="3">
    <source>
        <dbReference type="Proteomes" id="UP001217500"/>
    </source>
</evidence>
<proteinExistence type="predicted"/>
<accession>A0AAE9XQZ4</accession>
<dbReference type="PANTHER" id="PTHR12110:SF41">
    <property type="entry name" value="INOSOSE DEHYDRATASE"/>
    <property type="match status" value="1"/>
</dbReference>